<protein>
    <submittedName>
        <fullName evidence="2">Uncharacterized protein</fullName>
    </submittedName>
</protein>
<sequence length="265" mass="30171">MCSGVRDISSPHFPVKLTQVLAGSAKRWDTARRSVRGLTGQKDHKPSCRGTQTGVPAPGRNPVIKVAERMAQDPDIMCLIDGILIYTLDLIHHPENAANYAVAIAAHVEYTDVFVARQRIMAMMAGREPPPLPKKIPKLFQISKTAMIENKSVPEGLDKNRDEQRRLLQERGYMLDDSEKPEYLVRAFLVPENHSLATFYFTRYINQDMLDEAAKWTKYEDSGMTETTDPADTEYLIKFVMFDLRALEDPEMNKKLTIMVEPDER</sequence>
<comment type="caution">
    <text evidence="2">The sequence shown here is derived from an EMBL/GenBank/DDBJ whole genome shotgun (WGS) entry which is preliminary data.</text>
</comment>
<organism evidence="2 3">
    <name type="scientific">Rhodofomes roseus</name>
    <dbReference type="NCBI Taxonomy" id="34475"/>
    <lineage>
        <taxon>Eukaryota</taxon>
        <taxon>Fungi</taxon>
        <taxon>Dikarya</taxon>
        <taxon>Basidiomycota</taxon>
        <taxon>Agaricomycotina</taxon>
        <taxon>Agaricomycetes</taxon>
        <taxon>Polyporales</taxon>
        <taxon>Rhodofomes</taxon>
    </lineage>
</organism>
<feature type="region of interest" description="Disordered" evidence="1">
    <location>
        <begin position="34"/>
        <end position="60"/>
    </location>
</feature>
<accession>A0A4Y9Z6M2</accession>
<gene>
    <name evidence="2" type="ORF">EVJ58_g222</name>
</gene>
<dbReference type="AlphaFoldDB" id="A0A4Y9Z6M2"/>
<dbReference type="Proteomes" id="UP000298390">
    <property type="component" value="Unassembled WGS sequence"/>
</dbReference>
<evidence type="ECO:0000256" key="1">
    <source>
        <dbReference type="SAM" id="MobiDB-lite"/>
    </source>
</evidence>
<dbReference type="STRING" id="34475.A0A4Y9Z6M2"/>
<evidence type="ECO:0000313" key="3">
    <source>
        <dbReference type="Proteomes" id="UP000298390"/>
    </source>
</evidence>
<proteinExistence type="predicted"/>
<dbReference type="EMBL" id="SEKV01000005">
    <property type="protein sequence ID" value="TFY69780.1"/>
    <property type="molecule type" value="Genomic_DNA"/>
</dbReference>
<name>A0A4Y9Z6M2_9APHY</name>
<reference evidence="2 3" key="1">
    <citation type="submission" date="2019-01" db="EMBL/GenBank/DDBJ databases">
        <title>Genome sequencing of the rare red list fungi Fomitopsis rosea.</title>
        <authorList>
            <person name="Buettner E."/>
            <person name="Kellner H."/>
        </authorList>
    </citation>
    <scope>NUCLEOTIDE SEQUENCE [LARGE SCALE GENOMIC DNA]</scope>
    <source>
        <strain evidence="2 3">DSM 105464</strain>
    </source>
</reference>
<evidence type="ECO:0000313" key="2">
    <source>
        <dbReference type="EMBL" id="TFY69780.1"/>
    </source>
</evidence>